<dbReference type="RefSeq" id="WP_071167444.1">
    <property type="nucleotide sequence ID" value="NZ_CP017782.1"/>
</dbReference>
<sequence length="318" mass="35141">MKLRDAIEHYVAWRQAHGVKFLTARNLLRQFLQHADGDAGCDAVTCAQVQAFLAGTGPVTRHRENKHYALAGFWRYAISRGHALSSPLPESERRPPLQAPPHIYSRDQLQRLFDPDHIDNALQGSRQLDPATFRTLLLMLYGAGLRFAEATALTLFDVDTAEAILTIRDTKFQKSRLVPVGPQLAGILDAHLSVRPVKGVAESATSFLLANRDGTRLASSTVQAAFDRLRCVADVHGRAGGRKNPRLHDLRHTFAVHRLIAWYRQGADVQRLLPALSTYLGHSDLEGTKVYLTMTPDLLAQASLLFARYAGGGSDARP</sequence>
<dbReference type="GO" id="GO:0003677">
    <property type="term" value="F:DNA binding"/>
    <property type="evidence" value="ECO:0007669"/>
    <property type="project" value="UniProtKB-KW"/>
</dbReference>
<evidence type="ECO:0000313" key="7">
    <source>
        <dbReference type="Proteomes" id="UP000176562"/>
    </source>
</evidence>
<dbReference type="PANTHER" id="PTHR30349:SF41">
    <property type="entry name" value="INTEGRASE_RECOMBINASE PROTEIN MJ0367-RELATED"/>
    <property type="match status" value="1"/>
</dbReference>
<name>A0A1D9MHT9_9RHOB</name>
<dbReference type="InterPro" id="IPR013762">
    <property type="entry name" value="Integrase-like_cat_sf"/>
</dbReference>
<dbReference type="GO" id="GO:0006310">
    <property type="term" value="P:DNA recombination"/>
    <property type="evidence" value="ECO:0007669"/>
    <property type="project" value="UniProtKB-KW"/>
</dbReference>
<keyword evidence="2" id="KW-0229">DNA integration</keyword>
<keyword evidence="7" id="KW-1185">Reference proteome</keyword>
<protein>
    <submittedName>
        <fullName evidence="6">Integrase</fullName>
    </submittedName>
</protein>
<keyword evidence="4" id="KW-0233">DNA recombination</keyword>
<dbReference type="KEGG" id="rhp:LPB142_17930"/>
<evidence type="ECO:0000256" key="1">
    <source>
        <dbReference type="ARBA" id="ARBA00008857"/>
    </source>
</evidence>
<dbReference type="PROSITE" id="PS51898">
    <property type="entry name" value="TYR_RECOMBINASE"/>
    <property type="match status" value="1"/>
</dbReference>
<dbReference type="InterPro" id="IPR002104">
    <property type="entry name" value="Integrase_catalytic"/>
</dbReference>
<dbReference type="InterPro" id="IPR011010">
    <property type="entry name" value="DNA_brk_join_enz"/>
</dbReference>
<dbReference type="Pfam" id="PF00589">
    <property type="entry name" value="Phage_integrase"/>
    <property type="match status" value="1"/>
</dbReference>
<dbReference type="Proteomes" id="UP000176562">
    <property type="component" value="Plasmid pEJ01"/>
</dbReference>
<evidence type="ECO:0000256" key="4">
    <source>
        <dbReference type="ARBA" id="ARBA00023172"/>
    </source>
</evidence>
<dbReference type="SUPFAM" id="SSF56349">
    <property type="entry name" value="DNA breaking-rejoining enzymes"/>
    <property type="match status" value="1"/>
</dbReference>
<keyword evidence="3" id="KW-0238">DNA-binding</keyword>
<feature type="domain" description="Tyr recombinase" evidence="5">
    <location>
        <begin position="99"/>
        <end position="304"/>
    </location>
</feature>
<geneLocation type="plasmid" evidence="7">
    <name>pej01</name>
</geneLocation>
<dbReference type="EMBL" id="CP017782">
    <property type="protein sequence ID" value="AOZ71329.1"/>
    <property type="molecule type" value="Genomic_DNA"/>
</dbReference>
<comment type="similarity">
    <text evidence="1">Belongs to the 'phage' integrase family.</text>
</comment>
<gene>
    <name evidence="6" type="ORF">LPB142_17930</name>
</gene>
<evidence type="ECO:0000259" key="5">
    <source>
        <dbReference type="PROSITE" id="PS51898"/>
    </source>
</evidence>
<dbReference type="GO" id="GO:0015074">
    <property type="term" value="P:DNA integration"/>
    <property type="evidence" value="ECO:0007669"/>
    <property type="project" value="UniProtKB-KW"/>
</dbReference>
<dbReference type="PANTHER" id="PTHR30349">
    <property type="entry name" value="PHAGE INTEGRASE-RELATED"/>
    <property type="match status" value="1"/>
</dbReference>
<evidence type="ECO:0000256" key="3">
    <source>
        <dbReference type="ARBA" id="ARBA00023125"/>
    </source>
</evidence>
<proteinExistence type="inferred from homology"/>
<dbReference type="AlphaFoldDB" id="A0A1D9MHT9"/>
<keyword evidence="6" id="KW-0614">Plasmid</keyword>
<accession>A0A1D9MHT9</accession>
<reference evidence="6 7" key="1">
    <citation type="submission" date="2016-10" db="EMBL/GenBank/DDBJ databases">
        <title>Rhodobacter sp. LPB0142, isolated from sea water.</title>
        <authorList>
            <person name="Kim E."/>
            <person name="Yi H."/>
        </authorList>
    </citation>
    <scope>NUCLEOTIDE SEQUENCE [LARGE SCALE GENOMIC DNA]</scope>
    <source>
        <strain evidence="6 7">LPB0142</strain>
        <plasmid evidence="7">Plasmid pej01</plasmid>
    </source>
</reference>
<dbReference type="Gene3D" id="1.10.443.10">
    <property type="entry name" value="Intergrase catalytic core"/>
    <property type="match status" value="1"/>
</dbReference>
<organism evidence="6 7">
    <name type="scientific">Rhodobacter xanthinilyticus</name>
    <dbReference type="NCBI Taxonomy" id="1850250"/>
    <lineage>
        <taxon>Bacteria</taxon>
        <taxon>Pseudomonadati</taxon>
        <taxon>Pseudomonadota</taxon>
        <taxon>Alphaproteobacteria</taxon>
        <taxon>Rhodobacterales</taxon>
        <taxon>Rhodobacter group</taxon>
        <taxon>Rhodobacter</taxon>
    </lineage>
</organism>
<evidence type="ECO:0000256" key="2">
    <source>
        <dbReference type="ARBA" id="ARBA00022908"/>
    </source>
</evidence>
<dbReference type="InterPro" id="IPR050090">
    <property type="entry name" value="Tyrosine_recombinase_XerCD"/>
</dbReference>
<evidence type="ECO:0000313" key="6">
    <source>
        <dbReference type="EMBL" id="AOZ71329.1"/>
    </source>
</evidence>